<dbReference type="PANTHER" id="PTHR45586:SF1">
    <property type="entry name" value="LIPOPOLYSACCHARIDE ASSEMBLY PROTEIN B"/>
    <property type="match status" value="1"/>
</dbReference>
<dbReference type="Pfam" id="PF13429">
    <property type="entry name" value="TPR_15"/>
    <property type="match status" value="1"/>
</dbReference>
<keyword evidence="2" id="KW-0802">TPR repeat</keyword>
<proteinExistence type="predicted"/>
<dbReference type="EMBL" id="VZPS01000009">
    <property type="protein sequence ID" value="KAB0484866.1"/>
    <property type="molecule type" value="Genomic_DNA"/>
</dbReference>
<evidence type="ECO:0000313" key="6">
    <source>
        <dbReference type="EMBL" id="OLU01676.1"/>
    </source>
</evidence>
<keyword evidence="3" id="KW-0812">Transmembrane</keyword>
<feature type="transmembrane region" description="Helical" evidence="3">
    <location>
        <begin position="12"/>
        <end position="33"/>
    </location>
</feature>
<dbReference type="Pfam" id="PF24604">
    <property type="entry name" value="B-barrel_PelB_C"/>
    <property type="match status" value="1"/>
</dbReference>
<evidence type="ECO:0000313" key="10">
    <source>
        <dbReference type="Proteomes" id="UP000460142"/>
    </source>
</evidence>
<dbReference type="AlphaFoldDB" id="A0A1H0MG79"/>
<evidence type="ECO:0000313" key="8">
    <source>
        <dbReference type="Proteomes" id="UP000186756"/>
    </source>
</evidence>
<dbReference type="Gene3D" id="1.25.40.10">
    <property type="entry name" value="Tetratricopeptide repeat domain"/>
    <property type="match status" value="2"/>
</dbReference>
<sequence length="1207" mass="137510">MVSSSATKKSRLLNPWALAVVAVAVGGLLWATFQREEVFQPDGREPDAVSANYAELLLAAHPDDDHLRMQLIDLLIRLGEYDKARRHLEAWPHPKAQVQAFYRLQLDALVAESSNDLIAQQALVERMKTFDHRKLPTPQLQTLAKLALELQAPAYAAGVYEEIANREPKLRTESFRSAAQWYMAGEQPGRAADIYQQLKREAQVGAERREFAKLAFDSLLSAGRGDQAAQVLADELPQLINPQTDIAWLEQGVDVAVANKRFDLAQQVLKQWQILQPDNPQIPLKAFHVRLAIGDLAGAWETGQQLVIDHPQDQALLEQMARLGEWRGENEAALTYWISLLKLHEDPKLREHAWRLGSQQFDFDRSIPLLEEIMDQRALTDVELDALNYGHESRGTPNEAEAWFHKYLRKYPSHRLAWTRLLQNLENTGQFESKTKVYESYAKRFKLNTTEQVDWANTYLKLFDNTSAWKVVQDDDQTIDDEHYWHARASLAWELERDEDLRVSLEKLLAINGKLTSGDESQLITMYRTRDPQRALTLTIGSWERTRDPQRLVEALQQAQELDDWSRVVSLLKDAEQYPEAFDQAQVLAMRGALAAKQGNADEAERLYQLGLSRYPTDNLFRERLVWFYVDQADTAKLKPLMTQWRDYARQDRLLWLPFASASQLLGRDAEALAWYRMYLKSSPQDWLVRAAYADALESAGYEDAAQRLRLKLLRSPEGEDIKPSSQRYAVWLRLMTSSYSPKKAQHELLRWKDGSPAMLQMWFERLLARLDTTNSESQKDDWLAWARSHGLKVERYEQIQEALRSRNKSQVETLLARSDLDPAQRAQALNRLGRLNEALDTSLTALGDEQPEAVREQLRRQAVEIHERTPQGAQLSWQEQDFGGIEFNAPRLQIAHNLGDKWYADLELEQGDYSGDEIESSKIGEERNAALTLQRAVDNGSYKLFADTSQRDDDDRNGLGLSRTWQLGVSGELETGVDWHRKNEDSGLMRAFGQQDRVYLGGRHSLTARDQFSWEVAQRSFSTRAGDDLGDGHALKMEYNHTLEFAGPNWTVRSGVDYQKNRVKDKNLDYLSSNFGGPVIRAAPEQTFDPDTGEPDPINPLDIETVTASDLLQSRYGQLYFGSSWRRGIPGALVRTKPQYTWLVDLTAGWQWTDQTFNYGINTGIGVEVLGDDELALTFGYQSAPQGGDGKAGGTLGVSYGVRFGR</sequence>
<evidence type="ECO:0000256" key="3">
    <source>
        <dbReference type="SAM" id="Phobius"/>
    </source>
</evidence>
<keyword evidence="1" id="KW-0677">Repeat</keyword>
<dbReference type="PANTHER" id="PTHR45586">
    <property type="entry name" value="TPR REPEAT-CONTAINING PROTEIN PA4667"/>
    <property type="match status" value="1"/>
</dbReference>
<dbReference type="InterPro" id="IPR011990">
    <property type="entry name" value="TPR-like_helical_dom_sf"/>
</dbReference>
<dbReference type="Proteomes" id="UP000186756">
    <property type="component" value="Unassembled WGS sequence"/>
</dbReference>
<organism evidence="7 9">
    <name type="scientific">Pseudomonas reinekei</name>
    <dbReference type="NCBI Taxonomy" id="395598"/>
    <lineage>
        <taxon>Bacteria</taxon>
        <taxon>Pseudomonadati</taxon>
        <taxon>Pseudomonadota</taxon>
        <taxon>Gammaproteobacteria</taxon>
        <taxon>Pseudomonadales</taxon>
        <taxon>Pseudomonadaceae</taxon>
        <taxon>Pseudomonas</taxon>
    </lineage>
</organism>
<dbReference type="EMBL" id="LT629709">
    <property type="protein sequence ID" value="SDO79305.1"/>
    <property type="molecule type" value="Genomic_DNA"/>
</dbReference>
<reference evidence="6" key="2">
    <citation type="submission" date="2017-01" db="EMBL/GenBank/DDBJ databases">
        <authorList>
            <person name="Mah S.A."/>
            <person name="Swanson W.J."/>
            <person name="Moy G.W."/>
            <person name="Vacquier V.D."/>
        </authorList>
    </citation>
    <scope>NUCLEOTIDE SEQUENCE [LARGE SCALE GENOMIC DNA]</scope>
    <source>
        <strain evidence="6">MT1</strain>
    </source>
</reference>
<dbReference type="SUPFAM" id="SSF144059">
    <property type="entry name" value="ImpE-like"/>
    <property type="match status" value="1"/>
</dbReference>
<dbReference type="Proteomes" id="UP000198549">
    <property type="component" value="Chromosome I"/>
</dbReference>
<reference evidence="8" key="3">
    <citation type="submission" date="2017-01" db="EMBL/GenBank/DDBJ databases">
        <authorList>
            <person name="Poblete-Castro I."/>
        </authorList>
    </citation>
    <scope>NUCLEOTIDE SEQUENCE [LARGE SCALE GENOMIC DNA]</scope>
    <source>
        <strain evidence="8">DSM 18361 / CCUG 53116 / MT1</strain>
    </source>
</reference>
<dbReference type="Proteomes" id="UP000460142">
    <property type="component" value="Unassembled WGS sequence"/>
</dbReference>
<feature type="domain" description="PelB C-terminal" evidence="4">
    <location>
        <begin position="868"/>
        <end position="1203"/>
    </location>
</feature>
<dbReference type="SUPFAM" id="SSF48452">
    <property type="entry name" value="TPR-like"/>
    <property type="match status" value="1"/>
</dbReference>
<dbReference type="EMBL" id="MSTQ01000010">
    <property type="protein sequence ID" value="OLU01676.1"/>
    <property type="molecule type" value="Genomic_DNA"/>
</dbReference>
<dbReference type="InterPro" id="IPR057306">
    <property type="entry name" value="B-barrel_PelB_C"/>
</dbReference>
<keyword evidence="3" id="KW-1133">Transmembrane helix</keyword>
<evidence type="ECO:0000313" key="5">
    <source>
        <dbReference type="EMBL" id="KAB0484866.1"/>
    </source>
</evidence>
<name>A0A1H0MG79_PSERE</name>
<reference evidence="7 9" key="1">
    <citation type="submission" date="2016-10" db="EMBL/GenBank/DDBJ databases">
        <authorList>
            <person name="de Groot N.N."/>
        </authorList>
    </citation>
    <scope>NUCLEOTIDE SEQUENCE [LARGE SCALE GENOMIC DNA]</scope>
    <source>
        <strain evidence="7 9">BS3776</strain>
    </source>
</reference>
<dbReference type="OrthoDB" id="8565469at2"/>
<evidence type="ECO:0000256" key="2">
    <source>
        <dbReference type="ARBA" id="ARBA00022803"/>
    </source>
</evidence>
<accession>A0A1H0MG79</accession>
<dbReference type="InterPro" id="IPR051012">
    <property type="entry name" value="CellSynth/LPSAsmb/PSIAsmb"/>
</dbReference>
<evidence type="ECO:0000313" key="9">
    <source>
        <dbReference type="Proteomes" id="UP000198549"/>
    </source>
</evidence>
<evidence type="ECO:0000256" key="1">
    <source>
        <dbReference type="ARBA" id="ARBA00022737"/>
    </source>
</evidence>
<gene>
    <name evidence="6" type="ORF">BVK86_18190</name>
    <name evidence="5" type="ORF">F7R15_16305</name>
    <name evidence="7" type="ORF">SAMN04490202_1879</name>
</gene>
<evidence type="ECO:0000259" key="4">
    <source>
        <dbReference type="Pfam" id="PF24604"/>
    </source>
</evidence>
<protein>
    <submittedName>
        <fullName evidence="6">Biofilm formation protein PelB</fullName>
    </submittedName>
    <submittedName>
        <fullName evidence="5">Tetratricopeptide repeat protein</fullName>
    </submittedName>
    <submittedName>
        <fullName evidence="7">Tetratricopeptide repeat-containing protein</fullName>
    </submittedName>
</protein>
<reference evidence="5 10" key="4">
    <citation type="submission" date="2019-09" db="EMBL/GenBank/DDBJ databases">
        <title>Draft genome sequences of 48 bacterial type strains from the CCUG.</title>
        <authorList>
            <person name="Tunovic T."/>
            <person name="Pineiro-Iglesias B."/>
            <person name="Unosson C."/>
            <person name="Inganas E."/>
            <person name="Ohlen M."/>
            <person name="Cardew S."/>
            <person name="Jensie-Markopoulos S."/>
            <person name="Salva-Serra F."/>
            <person name="Jaen-Luchoro D."/>
            <person name="Karlsson R."/>
            <person name="Svensson-Stadler L."/>
            <person name="Chun J."/>
            <person name="Moore E."/>
        </authorList>
    </citation>
    <scope>NUCLEOTIDE SEQUENCE [LARGE SCALE GENOMIC DNA]</scope>
    <source>
        <strain evidence="5 10">CCUG 53116</strain>
    </source>
</reference>
<dbReference type="RefSeq" id="WP_075947721.1">
    <property type="nucleotide sequence ID" value="NZ_LT629709.1"/>
</dbReference>
<keyword evidence="8" id="KW-1185">Reference proteome</keyword>
<dbReference type="Pfam" id="PF14559">
    <property type="entry name" value="TPR_19"/>
    <property type="match status" value="1"/>
</dbReference>
<keyword evidence="3" id="KW-0472">Membrane</keyword>
<evidence type="ECO:0000313" key="7">
    <source>
        <dbReference type="EMBL" id="SDO79305.1"/>
    </source>
</evidence>